<dbReference type="EMBL" id="HBFA01018406">
    <property type="protein sequence ID" value="CAD8668165.1"/>
    <property type="molecule type" value="Transcribed_RNA"/>
</dbReference>
<evidence type="ECO:0000259" key="4">
    <source>
        <dbReference type="PROSITE" id="PS50110"/>
    </source>
</evidence>
<feature type="compositionally biased region" description="Basic and acidic residues" evidence="3">
    <location>
        <begin position="188"/>
        <end position="198"/>
    </location>
</feature>
<sequence>MGTQTKEFTHTPHASALKVLLVESDDAACTETLKVLKTCCHQVHTCRSAAEAKASLEKEVQDVDIILAEVGLVTDSRAGSSSLLQLAKERDISAVLLHPHVSMEVVLNGIKLGAVDVLSRPLDENHGKKLWQYTSRNKGQNCGVTDLKLGLVADEFSDLAFPGTPDHLDEAIYIPSAMSTSQSEASSEEDRTSDRDPAMLDTISSPDGGADGALGPLHDGSVQATIEEVQALFAVDPPLPRGSYRGDSDDDSSTNNAGASVTPPNKAAAVGEKAPAGGKWAAEGGAGARAVRAVPANSPSASQALKLGEAPPLPTCARKTSLEDSASSLSSSSGGSGGGGGSSSSSGSSSAPD</sequence>
<protein>
    <recommendedName>
        <fullName evidence="4">Response regulatory domain-containing protein</fullName>
    </recommendedName>
</protein>
<reference evidence="5" key="1">
    <citation type="submission" date="2021-01" db="EMBL/GenBank/DDBJ databases">
        <authorList>
            <person name="Corre E."/>
            <person name="Pelletier E."/>
            <person name="Niang G."/>
            <person name="Scheremetjew M."/>
            <person name="Finn R."/>
            <person name="Kale V."/>
            <person name="Holt S."/>
            <person name="Cochrane G."/>
            <person name="Meng A."/>
            <person name="Brown T."/>
            <person name="Cohen L."/>
        </authorList>
    </citation>
    <scope>NUCLEOTIDE SEQUENCE</scope>
    <source>
        <strain evidence="5">CCMP722</strain>
    </source>
</reference>
<evidence type="ECO:0000313" key="5">
    <source>
        <dbReference type="EMBL" id="CAD8668165.1"/>
    </source>
</evidence>
<keyword evidence="1" id="KW-0902">Two-component regulatory system</keyword>
<accession>A0A7S0WIL5</accession>
<dbReference type="InterPro" id="IPR045279">
    <property type="entry name" value="ARR-like"/>
</dbReference>
<evidence type="ECO:0000256" key="3">
    <source>
        <dbReference type="SAM" id="MobiDB-lite"/>
    </source>
</evidence>
<evidence type="ECO:0000256" key="1">
    <source>
        <dbReference type="ARBA" id="ARBA00023012"/>
    </source>
</evidence>
<dbReference type="PROSITE" id="PS50110">
    <property type="entry name" value="RESPONSE_REGULATORY"/>
    <property type="match status" value="1"/>
</dbReference>
<feature type="region of interest" description="Disordered" evidence="3">
    <location>
        <begin position="177"/>
        <end position="218"/>
    </location>
</feature>
<proteinExistence type="predicted"/>
<feature type="compositionally biased region" description="Polar residues" evidence="3">
    <location>
        <begin position="254"/>
        <end position="263"/>
    </location>
</feature>
<organism evidence="5">
    <name type="scientific">Pyramimonas obovata</name>
    <dbReference type="NCBI Taxonomy" id="1411642"/>
    <lineage>
        <taxon>Eukaryota</taxon>
        <taxon>Viridiplantae</taxon>
        <taxon>Chlorophyta</taxon>
        <taxon>Pyramimonadophyceae</taxon>
        <taxon>Pyramimonadales</taxon>
        <taxon>Pyramimonadaceae</taxon>
        <taxon>Pyramimonas</taxon>
        <taxon>Pyramimonas incertae sedis</taxon>
    </lineage>
</organism>
<dbReference type="PANTHER" id="PTHR43874">
    <property type="entry name" value="TWO-COMPONENT RESPONSE REGULATOR"/>
    <property type="match status" value="1"/>
</dbReference>
<dbReference type="AlphaFoldDB" id="A0A7S0WIL5"/>
<dbReference type="InterPro" id="IPR011006">
    <property type="entry name" value="CheY-like_superfamily"/>
</dbReference>
<feature type="compositionally biased region" description="Low complexity" evidence="3">
    <location>
        <begin position="343"/>
        <end position="353"/>
    </location>
</feature>
<dbReference type="PANTHER" id="PTHR43874:SF192">
    <property type="entry name" value="TWO-COMPONENT RESPONSE REGULATOR-LIKE APRR1"/>
    <property type="match status" value="1"/>
</dbReference>
<feature type="domain" description="Response regulatory" evidence="4">
    <location>
        <begin position="18"/>
        <end position="135"/>
    </location>
</feature>
<comment type="caution">
    <text evidence="2">Lacks conserved residue(s) required for the propagation of feature annotation.</text>
</comment>
<dbReference type="InterPro" id="IPR001789">
    <property type="entry name" value="Sig_transdc_resp-reg_receiver"/>
</dbReference>
<dbReference type="GO" id="GO:0009736">
    <property type="term" value="P:cytokinin-activated signaling pathway"/>
    <property type="evidence" value="ECO:0007669"/>
    <property type="project" value="InterPro"/>
</dbReference>
<evidence type="ECO:0000256" key="2">
    <source>
        <dbReference type="PROSITE-ProRule" id="PRU00169"/>
    </source>
</evidence>
<feature type="compositionally biased region" description="Low complexity" evidence="3">
    <location>
        <begin position="271"/>
        <end position="296"/>
    </location>
</feature>
<dbReference type="GO" id="GO:0000160">
    <property type="term" value="P:phosphorelay signal transduction system"/>
    <property type="evidence" value="ECO:0007669"/>
    <property type="project" value="UniProtKB-KW"/>
</dbReference>
<gene>
    <name evidence="5" type="ORF">POBO1169_LOCUS9396</name>
</gene>
<feature type="region of interest" description="Disordered" evidence="3">
    <location>
        <begin position="234"/>
        <end position="353"/>
    </location>
</feature>
<name>A0A7S0WIL5_9CHLO</name>
<dbReference type="SUPFAM" id="SSF52172">
    <property type="entry name" value="CheY-like"/>
    <property type="match status" value="1"/>
</dbReference>
<dbReference type="Gene3D" id="3.40.50.2300">
    <property type="match status" value="1"/>
</dbReference>